<dbReference type="GO" id="GO:0005886">
    <property type="term" value="C:plasma membrane"/>
    <property type="evidence" value="ECO:0007669"/>
    <property type="project" value="TreeGrafter"/>
</dbReference>
<dbReference type="GO" id="GO:0005789">
    <property type="term" value="C:endoplasmic reticulum membrane"/>
    <property type="evidence" value="ECO:0007669"/>
    <property type="project" value="TreeGrafter"/>
</dbReference>
<evidence type="ECO:0000256" key="10">
    <source>
        <dbReference type="SAM" id="Phobius"/>
    </source>
</evidence>
<reference evidence="12" key="1">
    <citation type="submission" date="2021-02" db="EMBL/GenBank/DDBJ databases">
        <authorList>
            <person name="Nowell W R."/>
        </authorList>
    </citation>
    <scope>NUCLEOTIDE SEQUENCE</scope>
</reference>
<dbReference type="EMBL" id="CAJOBD010000387">
    <property type="protein sequence ID" value="CAF3659314.1"/>
    <property type="molecule type" value="Genomic_DNA"/>
</dbReference>
<evidence type="ECO:0000256" key="8">
    <source>
        <dbReference type="ARBA" id="ARBA00023136"/>
    </source>
</evidence>
<comment type="caution">
    <text evidence="12">The sequence shown here is derived from an EMBL/GenBank/DDBJ whole genome shotgun (WGS) entry which is preliminary data.</text>
</comment>
<dbReference type="InterPro" id="IPR025749">
    <property type="entry name" value="Sphingomyelin_synth-like_dom"/>
</dbReference>
<dbReference type="Proteomes" id="UP000663854">
    <property type="component" value="Unassembled WGS sequence"/>
</dbReference>
<evidence type="ECO:0000256" key="7">
    <source>
        <dbReference type="ARBA" id="ARBA00023098"/>
    </source>
</evidence>
<dbReference type="Proteomes" id="UP000663889">
    <property type="component" value="Unassembled WGS sequence"/>
</dbReference>
<evidence type="ECO:0000313" key="21">
    <source>
        <dbReference type="Proteomes" id="UP000663870"/>
    </source>
</evidence>
<dbReference type="GO" id="GO:0047493">
    <property type="term" value="F:ceramide cholinephosphotransferase activity"/>
    <property type="evidence" value="ECO:0007669"/>
    <property type="project" value="TreeGrafter"/>
</dbReference>
<keyword evidence="6 10" id="KW-1133">Transmembrane helix</keyword>
<comment type="subcellular location">
    <subcellularLocation>
        <location evidence="1">Membrane</location>
        <topology evidence="1">Multi-pass membrane protein</topology>
    </subcellularLocation>
</comment>
<evidence type="ECO:0000256" key="2">
    <source>
        <dbReference type="ARBA" id="ARBA00005441"/>
    </source>
</evidence>
<dbReference type="Proteomes" id="UP000663882">
    <property type="component" value="Unassembled WGS sequence"/>
</dbReference>
<sequence length="315" mass="36755">MARFVYLPVCFSIIFFLITLYINSLVQVWADRNSPYWLPALPDIGHNLLPYWTYFSINNYYLLTAFILVIVRYIFQRDIRLIVFRRWFFLQAVMFIMRSISIYVTSLSVPLPGCNTTAVGSPPVEAFYIMFLIHTTCGDVLFSGHTVTLTLCALAWTTYSKGEEHYPIRWLWYRLKGINQEIVPGRPGWLYPKLDSTGDPLSFYITTLLVWIFTIIGYLFIIATRFHYTVDVFLGFLLAKLVWNIYHYYIKTLAERRSIIITRFFLWFEGYGKPSAGTPVSLLTGPSYGRQEQHEQPKHMEEPSNVTHPGDARDV</sequence>
<dbReference type="Proteomes" id="UP000663823">
    <property type="component" value="Unassembled WGS sequence"/>
</dbReference>
<dbReference type="GO" id="GO:0033188">
    <property type="term" value="F:sphingomyelin synthase activity"/>
    <property type="evidence" value="ECO:0007669"/>
    <property type="project" value="TreeGrafter"/>
</dbReference>
<dbReference type="AlphaFoldDB" id="A0A814DKT8"/>
<proteinExistence type="inferred from homology"/>
<dbReference type="Proteomes" id="UP000663864">
    <property type="component" value="Unassembled WGS sequence"/>
</dbReference>
<dbReference type="Proteomes" id="UP000663874">
    <property type="component" value="Unassembled WGS sequence"/>
</dbReference>
<feature type="transmembrane region" description="Helical" evidence="10">
    <location>
        <begin position="228"/>
        <end position="249"/>
    </location>
</feature>
<evidence type="ECO:0000256" key="9">
    <source>
        <dbReference type="SAM" id="MobiDB-lite"/>
    </source>
</evidence>
<dbReference type="EMBL" id="CAJNOH010000226">
    <property type="protein sequence ID" value="CAF0955057.1"/>
    <property type="molecule type" value="Genomic_DNA"/>
</dbReference>
<evidence type="ECO:0000256" key="4">
    <source>
        <dbReference type="ARBA" id="ARBA00022692"/>
    </source>
</evidence>
<dbReference type="PANTHER" id="PTHR21290:SF25">
    <property type="entry name" value="SPHINGOMYELIN SYNTHASE-RELATED PROTEIN 1"/>
    <property type="match status" value="1"/>
</dbReference>
<evidence type="ECO:0000313" key="19">
    <source>
        <dbReference type="EMBL" id="CAF3850667.1"/>
    </source>
</evidence>
<evidence type="ECO:0000313" key="15">
    <source>
        <dbReference type="EMBL" id="CAF1243473.1"/>
    </source>
</evidence>
<feature type="region of interest" description="Disordered" evidence="9">
    <location>
        <begin position="284"/>
        <end position="315"/>
    </location>
</feature>
<evidence type="ECO:0000313" key="13">
    <source>
        <dbReference type="EMBL" id="CAF1154602.1"/>
    </source>
</evidence>
<dbReference type="InterPro" id="IPR045221">
    <property type="entry name" value="Sphingomyelin_synth-like"/>
</dbReference>
<dbReference type="EMBL" id="CAJNOT010001153">
    <property type="protein sequence ID" value="CAF1154602.1"/>
    <property type="molecule type" value="Genomic_DNA"/>
</dbReference>
<organism evidence="12 20">
    <name type="scientific">Rotaria sordida</name>
    <dbReference type="NCBI Taxonomy" id="392033"/>
    <lineage>
        <taxon>Eukaryota</taxon>
        <taxon>Metazoa</taxon>
        <taxon>Spiralia</taxon>
        <taxon>Gnathifera</taxon>
        <taxon>Rotifera</taxon>
        <taxon>Eurotatoria</taxon>
        <taxon>Bdelloidea</taxon>
        <taxon>Philodinida</taxon>
        <taxon>Philodinidae</taxon>
        <taxon>Rotaria</taxon>
    </lineage>
</organism>
<keyword evidence="4 10" id="KW-0812">Transmembrane</keyword>
<dbReference type="PANTHER" id="PTHR21290">
    <property type="entry name" value="SPHINGOMYELIN SYNTHETASE"/>
    <property type="match status" value="1"/>
</dbReference>
<evidence type="ECO:0000313" key="17">
    <source>
        <dbReference type="EMBL" id="CAF3659314.1"/>
    </source>
</evidence>
<evidence type="ECO:0000313" key="12">
    <source>
        <dbReference type="EMBL" id="CAF0955057.1"/>
    </source>
</evidence>
<evidence type="ECO:0000313" key="18">
    <source>
        <dbReference type="EMBL" id="CAF3842208.1"/>
    </source>
</evidence>
<evidence type="ECO:0000256" key="6">
    <source>
        <dbReference type="ARBA" id="ARBA00022989"/>
    </source>
</evidence>
<evidence type="ECO:0000313" key="16">
    <source>
        <dbReference type="EMBL" id="CAF1418597.1"/>
    </source>
</evidence>
<dbReference type="EMBL" id="CAJOAX010003212">
    <property type="protein sequence ID" value="CAF3842208.1"/>
    <property type="molecule type" value="Genomic_DNA"/>
</dbReference>
<feature type="transmembrane region" description="Helical" evidence="10">
    <location>
        <begin position="87"/>
        <end position="106"/>
    </location>
</feature>
<feature type="transmembrane region" description="Helical" evidence="10">
    <location>
        <begin position="201"/>
        <end position="222"/>
    </location>
</feature>
<evidence type="ECO:0000256" key="3">
    <source>
        <dbReference type="ARBA" id="ARBA00022679"/>
    </source>
</evidence>
<dbReference type="GO" id="GO:0046513">
    <property type="term" value="P:ceramide biosynthetic process"/>
    <property type="evidence" value="ECO:0007669"/>
    <property type="project" value="TreeGrafter"/>
</dbReference>
<feature type="transmembrane region" description="Helical" evidence="10">
    <location>
        <begin position="49"/>
        <end position="75"/>
    </location>
</feature>
<evidence type="ECO:0000259" key="11">
    <source>
        <dbReference type="Pfam" id="PF14360"/>
    </source>
</evidence>
<protein>
    <recommendedName>
        <fullName evidence="11">Sphingomyelin synthase-like domain-containing protein</fullName>
    </recommendedName>
</protein>
<evidence type="ECO:0000256" key="1">
    <source>
        <dbReference type="ARBA" id="ARBA00004141"/>
    </source>
</evidence>
<keyword evidence="21" id="KW-1185">Reference proteome</keyword>
<evidence type="ECO:0000313" key="20">
    <source>
        <dbReference type="Proteomes" id="UP000663854"/>
    </source>
</evidence>
<feature type="transmembrane region" description="Helical" evidence="10">
    <location>
        <begin position="126"/>
        <end position="159"/>
    </location>
</feature>
<dbReference type="Proteomes" id="UP000663870">
    <property type="component" value="Unassembled WGS sequence"/>
</dbReference>
<dbReference type="Proteomes" id="UP000663836">
    <property type="component" value="Unassembled WGS sequence"/>
</dbReference>
<dbReference type="EMBL" id="CAJNOU010001654">
    <property type="protein sequence ID" value="CAF1235020.1"/>
    <property type="molecule type" value="Genomic_DNA"/>
</dbReference>
<gene>
    <name evidence="19" type="ORF">FNK824_LOCUS17910</name>
    <name evidence="17" type="ORF">JBS370_LOCUS6812</name>
    <name evidence="16" type="ORF">JXQ802_LOCUS35716</name>
    <name evidence="18" type="ORF">OTI717_LOCUS20656</name>
    <name evidence="12" type="ORF">PYM288_LOCUS12325</name>
    <name evidence="15" type="ORF">RFH988_LOCUS26791</name>
    <name evidence="14" type="ORF">SEV965_LOCUS22906</name>
    <name evidence="13" type="ORF">ZHD862_LOCUS20350</name>
</gene>
<evidence type="ECO:0000313" key="14">
    <source>
        <dbReference type="EMBL" id="CAF1235020.1"/>
    </source>
</evidence>
<feature type="compositionally biased region" description="Basic and acidic residues" evidence="9">
    <location>
        <begin position="291"/>
        <end position="302"/>
    </location>
</feature>
<accession>A0A814DKT8</accession>
<keyword evidence="5" id="KW-0746">Sphingolipid metabolism</keyword>
<dbReference type="EMBL" id="CAJOBE010002917">
    <property type="protein sequence ID" value="CAF3850667.1"/>
    <property type="molecule type" value="Genomic_DNA"/>
</dbReference>
<name>A0A814DKT8_9BILA</name>
<feature type="domain" description="Sphingomyelin synthase-like" evidence="11">
    <location>
        <begin position="204"/>
        <end position="248"/>
    </location>
</feature>
<keyword evidence="3" id="KW-0808">Transferase</keyword>
<dbReference type="EMBL" id="CAJNOL010001785">
    <property type="protein sequence ID" value="CAF1418597.1"/>
    <property type="molecule type" value="Genomic_DNA"/>
</dbReference>
<dbReference type="EMBL" id="CAJNOO010002180">
    <property type="protein sequence ID" value="CAF1243473.1"/>
    <property type="molecule type" value="Genomic_DNA"/>
</dbReference>
<dbReference type="GO" id="GO:0000139">
    <property type="term" value="C:Golgi membrane"/>
    <property type="evidence" value="ECO:0007669"/>
    <property type="project" value="TreeGrafter"/>
</dbReference>
<feature type="transmembrane region" description="Helical" evidence="10">
    <location>
        <begin position="5"/>
        <end position="29"/>
    </location>
</feature>
<dbReference type="OrthoDB" id="422827at2759"/>
<feature type="domain" description="Sphingomyelin synthase-like" evidence="11">
    <location>
        <begin position="136"/>
        <end position="164"/>
    </location>
</feature>
<comment type="similarity">
    <text evidence="2">Belongs to the sphingomyelin synthase family.</text>
</comment>
<evidence type="ECO:0000256" key="5">
    <source>
        <dbReference type="ARBA" id="ARBA00022919"/>
    </source>
</evidence>
<keyword evidence="8 10" id="KW-0472">Membrane</keyword>
<dbReference type="Pfam" id="PF14360">
    <property type="entry name" value="PAP2_C"/>
    <property type="match status" value="2"/>
</dbReference>
<keyword evidence="7" id="KW-0443">Lipid metabolism</keyword>